<dbReference type="Gene3D" id="3.90.780.10">
    <property type="entry name" value="5'-Nucleotidase, C-terminal domain"/>
    <property type="match status" value="1"/>
</dbReference>
<dbReference type="InterPro" id="IPR029052">
    <property type="entry name" value="Metallo-depent_PP-like"/>
</dbReference>
<evidence type="ECO:0000259" key="4">
    <source>
        <dbReference type="Pfam" id="PF00149"/>
    </source>
</evidence>
<dbReference type="InterPro" id="IPR004843">
    <property type="entry name" value="Calcineurin-like_PHP"/>
</dbReference>
<organism evidence="6 7">
    <name type="scientific">Wenxinia saemankumensis</name>
    <dbReference type="NCBI Taxonomy" id="1447782"/>
    <lineage>
        <taxon>Bacteria</taxon>
        <taxon>Pseudomonadati</taxon>
        <taxon>Pseudomonadota</taxon>
        <taxon>Alphaproteobacteria</taxon>
        <taxon>Rhodobacterales</taxon>
        <taxon>Roseobacteraceae</taxon>
        <taxon>Wenxinia</taxon>
    </lineage>
</organism>
<dbReference type="PRINTS" id="PR01607">
    <property type="entry name" value="APYRASEFAMLY"/>
</dbReference>
<name>A0A1M6DV78_9RHOB</name>
<keyword evidence="2" id="KW-0378">Hydrolase</keyword>
<dbReference type="GO" id="GO:0000166">
    <property type="term" value="F:nucleotide binding"/>
    <property type="evidence" value="ECO:0007669"/>
    <property type="project" value="UniProtKB-KW"/>
</dbReference>
<dbReference type="GO" id="GO:0016787">
    <property type="term" value="F:hydrolase activity"/>
    <property type="evidence" value="ECO:0007669"/>
    <property type="project" value="UniProtKB-KW"/>
</dbReference>
<protein>
    <submittedName>
        <fullName evidence="6">2',3'-cyclic-nucleotide 2'-phosphodiesterase / 3'-nucleotidase</fullName>
    </submittedName>
</protein>
<evidence type="ECO:0000259" key="5">
    <source>
        <dbReference type="Pfam" id="PF02872"/>
    </source>
</evidence>
<proteinExistence type="inferred from homology"/>
<dbReference type="STRING" id="1447782.SAMN05444417_1615"/>
<dbReference type="SUPFAM" id="SSF55816">
    <property type="entry name" value="5'-nucleotidase (syn. UDP-sugar hydrolase), C-terminal domain"/>
    <property type="match status" value="1"/>
</dbReference>
<dbReference type="Gene3D" id="3.60.21.10">
    <property type="match status" value="1"/>
</dbReference>
<dbReference type="InterPro" id="IPR036907">
    <property type="entry name" value="5'-Nucleotdase_C_sf"/>
</dbReference>
<feature type="region of interest" description="Disordered" evidence="3">
    <location>
        <begin position="261"/>
        <end position="286"/>
    </location>
</feature>
<dbReference type="PANTHER" id="PTHR11575">
    <property type="entry name" value="5'-NUCLEOTIDASE-RELATED"/>
    <property type="match status" value="1"/>
</dbReference>
<dbReference type="AlphaFoldDB" id="A0A1M6DV78"/>
<feature type="domain" description="Calcineurin-like phosphoesterase" evidence="4">
    <location>
        <begin position="17"/>
        <end position="257"/>
    </location>
</feature>
<keyword evidence="2" id="KW-0547">Nucleotide-binding</keyword>
<dbReference type="PANTHER" id="PTHR11575:SF6">
    <property type="entry name" value="2',3'-CYCLIC-NUCLEOTIDE 2'-PHOSPHODIESTERASE_3'-NUCLEOTIDASE"/>
    <property type="match status" value="1"/>
</dbReference>
<evidence type="ECO:0000256" key="3">
    <source>
        <dbReference type="SAM" id="MobiDB-lite"/>
    </source>
</evidence>
<dbReference type="EMBL" id="FQYO01000003">
    <property type="protein sequence ID" value="SHI77053.1"/>
    <property type="molecule type" value="Genomic_DNA"/>
</dbReference>
<dbReference type="Proteomes" id="UP000184292">
    <property type="component" value="Unassembled WGS sequence"/>
</dbReference>
<evidence type="ECO:0000256" key="2">
    <source>
        <dbReference type="RuleBase" id="RU362119"/>
    </source>
</evidence>
<gene>
    <name evidence="6" type="ORF">SAMN05444417_1615</name>
</gene>
<feature type="domain" description="5'-Nucleotidase C-terminal" evidence="5">
    <location>
        <begin position="423"/>
        <end position="541"/>
    </location>
</feature>
<dbReference type="GO" id="GO:0030288">
    <property type="term" value="C:outer membrane-bounded periplasmic space"/>
    <property type="evidence" value="ECO:0007669"/>
    <property type="project" value="TreeGrafter"/>
</dbReference>
<comment type="similarity">
    <text evidence="2">Belongs to the 5'-nucleotidase family.</text>
</comment>
<dbReference type="SUPFAM" id="SSF56300">
    <property type="entry name" value="Metallo-dependent phosphatases"/>
    <property type="match status" value="1"/>
</dbReference>
<dbReference type="Pfam" id="PF02872">
    <property type="entry name" value="5_nucleotid_C"/>
    <property type="match status" value="1"/>
</dbReference>
<dbReference type="InterPro" id="IPR006179">
    <property type="entry name" value="5_nucleotidase/apyrase"/>
</dbReference>
<evidence type="ECO:0000313" key="7">
    <source>
        <dbReference type="Proteomes" id="UP000184292"/>
    </source>
</evidence>
<reference evidence="6 7" key="1">
    <citation type="submission" date="2016-11" db="EMBL/GenBank/DDBJ databases">
        <authorList>
            <person name="Jaros S."/>
            <person name="Januszkiewicz K."/>
            <person name="Wedrychowicz H."/>
        </authorList>
    </citation>
    <scope>NUCLEOTIDE SEQUENCE [LARGE SCALE GENOMIC DNA]</scope>
    <source>
        <strain evidence="6 7">DSM 100565</strain>
    </source>
</reference>
<evidence type="ECO:0000256" key="1">
    <source>
        <dbReference type="ARBA" id="ARBA00022729"/>
    </source>
</evidence>
<dbReference type="RefSeq" id="WP_073328022.1">
    <property type="nucleotide sequence ID" value="NZ_FQYO01000003.1"/>
</dbReference>
<evidence type="ECO:0000313" key="6">
    <source>
        <dbReference type="EMBL" id="SHI77053.1"/>
    </source>
</evidence>
<dbReference type="GO" id="GO:0009166">
    <property type="term" value="P:nucleotide catabolic process"/>
    <property type="evidence" value="ECO:0007669"/>
    <property type="project" value="InterPro"/>
</dbReference>
<dbReference type="Pfam" id="PF00149">
    <property type="entry name" value="Metallophos"/>
    <property type="match status" value="1"/>
</dbReference>
<dbReference type="InterPro" id="IPR008334">
    <property type="entry name" value="5'-Nucleotdase_C"/>
</dbReference>
<accession>A0A1M6DV78</accession>
<keyword evidence="7" id="KW-1185">Reference proteome</keyword>
<keyword evidence="1" id="KW-0732">Signal</keyword>
<sequence length="634" mass="67447">MLEDVPPGSLDDRLRLTVLATSDLHCRVRPRVVSADAAGREGGFSALADMLQDLRRQNPDLLLFDNGDLLQGSALADRLAHEWRADRHGVHPVIGLMNALGFDAATPGNHDLDYGLDYALRAYGGAEFAVVSASVQRQTDTGDWRYVFPPWTVLERRIAGPDGRPRDVRVGVIGVMPGETAHWNRAALGPSIRTLPIRQAMAQALPDLLRQEPDVVVALCHAGIDGFDERMPDDDGAEAMARMPGIDVVIGGHTHECFPSDCPAEDRGEAGAPTPGTGSDPRGLLHGTPVVVPGAYGERLGMIELDLFAGEGRTLVREQPTSRLRRVVAPAPGTRPRGPALRRLERMQSVVERAGDRRLTRLAAPLSSTLALIGIDPGGRILGEALAAYAARSVEGTPLRHLPILAATAPIRSGGRAGPGNFVDLAAGDLPQHTIHEFYPFSDQAALITVSGKGAAAWLECAAQVFSHVAPGREPGPLIKASVPGYFLDTLWGLDYRIDPTRPPGERVSDIRWQGQPLDPGAQFLIATNAHRASGAGGFIAASGAHLSGILDAPVQDVLRDHLTGLGEVVPDTRPAWWLTGSDWRAGLHTATSAAAALPDLPHLTLSDGGPLPDGMRLVIVAPRIREEDPSATA</sequence>